<comment type="caution">
    <text evidence="3">The sequence shown here is derived from an EMBL/GenBank/DDBJ whole genome shotgun (WGS) entry which is preliminary data.</text>
</comment>
<dbReference type="PANTHER" id="PTHR34060">
    <property type="entry name" value="POLYKETIDE CYCLASE / DEHYDRASE AND LIPID TRANSPORT PROTEIN"/>
    <property type="match status" value="1"/>
</dbReference>
<dbReference type="Proteomes" id="UP001516023">
    <property type="component" value="Unassembled WGS sequence"/>
</dbReference>
<accession>A0ABD3NY68</accession>
<feature type="region of interest" description="Disordered" evidence="1">
    <location>
        <begin position="57"/>
        <end position="78"/>
    </location>
</feature>
<keyword evidence="4" id="KW-1185">Reference proteome</keyword>
<dbReference type="Gene3D" id="3.30.530.20">
    <property type="match status" value="1"/>
</dbReference>
<name>A0ABD3NY68_9STRA</name>
<reference evidence="3 4" key="1">
    <citation type="journal article" date="2020" name="G3 (Bethesda)">
        <title>Improved Reference Genome for Cyclotella cryptica CCMP332, a Model for Cell Wall Morphogenesis, Salinity Adaptation, and Lipid Production in Diatoms (Bacillariophyta).</title>
        <authorList>
            <person name="Roberts W.R."/>
            <person name="Downey K.M."/>
            <person name="Ruck E.C."/>
            <person name="Traller J.C."/>
            <person name="Alverson A.J."/>
        </authorList>
    </citation>
    <scope>NUCLEOTIDE SEQUENCE [LARGE SCALE GENOMIC DNA]</scope>
    <source>
        <strain evidence="3 4">CCMP332</strain>
    </source>
</reference>
<evidence type="ECO:0000313" key="3">
    <source>
        <dbReference type="EMBL" id="KAL3780542.1"/>
    </source>
</evidence>
<protein>
    <recommendedName>
        <fullName evidence="2">Coenzyme Q-binding protein COQ10 START domain-containing protein</fullName>
    </recommendedName>
</protein>
<dbReference type="InterPro" id="IPR005031">
    <property type="entry name" value="COQ10_START"/>
</dbReference>
<feature type="compositionally biased region" description="Basic and acidic residues" evidence="1">
    <location>
        <begin position="350"/>
        <end position="360"/>
    </location>
</feature>
<proteinExistence type="predicted"/>
<sequence>MNRSILHQSPSKRRCECTSTRTNNDATRFLRSIALFQMISDPSRFIHAASPPSAFVVSSSPPSTRHHRSQSHVALSSSRPPLVDAPFSLPFGQDKIERYTKSNVLVQIERTSRNERRISGEMILTDHAAMPHFDVALEEGTTWDEKENDRRASAVGLDDVWTILTDYDHLSMHVPNLVESRIIPPHGGGSSSPTRRHHQHSSGTTIVTTHGPRVYQKGSQRIWGFEFGADVTLDMKESIIDYTYSHDMKLDPSSGFMLPTTTKKYILDFKCVNSQFFSIFDGSWIVEECVTGHTADHPHREGGTTTTVKYVVDVRPKGPVPVAALEWRIKEDVPTNMLGVANAAARMARRRQENKEEENVSIKNTSLRGNHPSASASSDFRGERLGTNHNPIIHARNGVGMDWYKDETMAMYL</sequence>
<dbReference type="PANTHER" id="PTHR34060:SF1">
    <property type="entry name" value="POLYKETIDE CYCLASE _ DEHYDRASE AND LIPID TRANSPORT PROTEIN"/>
    <property type="match status" value="1"/>
</dbReference>
<feature type="domain" description="Coenzyme Q-binding protein COQ10 START" evidence="2">
    <location>
        <begin position="157"/>
        <end position="336"/>
    </location>
</feature>
<evidence type="ECO:0000259" key="2">
    <source>
        <dbReference type="Pfam" id="PF03364"/>
    </source>
</evidence>
<dbReference type="Pfam" id="PF03364">
    <property type="entry name" value="Polyketide_cyc"/>
    <property type="match status" value="1"/>
</dbReference>
<organism evidence="3 4">
    <name type="scientific">Cyclotella cryptica</name>
    <dbReference type="NCBI Taxonomy" id="29204"/>
    <lineage>
        <taxon>Eukaryota</taxon>
        <taxon>Sar</taxon>
        <taxon>Stramenopiles</taxon>
        <taxon>Ochrophyta</taxon>
        <taxon>Bacillariophyta</taxon>
        <taxon>Coscinodiscophyceae</taxon>
        <taxon>Thalassiosirophycidae</taxon>
        <taxon>Stephanodiscales</taxon>
        <taxon>Stephanodiscaceae</taxon>
        <taxon>Cyclotella</taxon>
    </lineage>
</organism>
<dbReference type="AlphaFoldDB" id="A0ABD3NY68"/>
<feature type="compositionally biased region" description="Polar residues" evidence="1">
    <location>
        <begin position="361"/>
        <end position="378"/>
    </location>
</feature>
<evidence type="ECO:0000313" key="4">
    <source>
        <dbReference type="Proteomes" id="UP001516023"/>
    </source>
</evidence>
<dbReference type="EMBL" id="JABMIG020000346">
    <property type="protein sequence ID" value="KAL3780542.1"/>
    <property type="molecule type" value="Genomic_DNA"/>
</dbReference>
<feature type="region of interest" description="Disordered" evidence="1">
    <location>
        <begin position="1"/>
        <end position="21"/>
    </location>
</feature>
<feature type="region of interest" description="Disordered" evidence="1">
    <location>
        <begin position="182"/>
        <end position="206"/>
    </location>
</feature>
<evidence type="ECO:0000256" key="1">
    <source>
        <dbReference type="SAM" id="MobiDB-lite"/>
    </source>
</evidence>
<dbReference type="SUPFAM" id="SSF55961">
    <property type="entry name" value="Bet v1-like"/>
    <property type="match status" value="1"/>
</dbReference>
<dbReference type="InterPro" id="IPR023393">
    <property type="entry name" value="START-like_dom_sf"/>
</dbReference>
<feature type="region of interest" description="Disordered" evidence="1">
    <location>
        <begin position="350"/>
        <end position="385"/>
    </location>
</feature>
<gene>
    <name evidence="3" type="ORF">HJC23_001902</name>
</gene>